<protein>
    <recommendedName>
        <fullName evidence="2">DUF393 domain-containing protein</fullName>
    </recommendedName>
</protein>
<dbReference type="EMBL" id="KF900895">
    <property type="protein sequence ID" value="AIF10569.1"/>
    <property type="molecule type" value="Genomic_DNA"/>
</dbReference>
<sequence>MEFHDSLPLMIYDDKCYVCIKFAKLMNFLAKGKLRMIGHYTEFGGKIRKEILEDDALEMFWFIDKETAYGGRAAIIPLLSAILRVHGRKFNKVSIQESCDIGCKDSLAVFFRSASLITHSRKIRISNL</sequence>
<evidence type="ECO:0008006" key="2">
    <source>
        <dbReference type="Google" id="ProtNLM"/>
    </source>
</evidence>
<name>A0A075H387_9ARCH</name>
<reference evidence="1" key="1">
    <citation type="journal article" date="2014" name="Genome Biol. Evol.">
        <title>Pangenome evidence for extensive interdomain horizontal transfer affecting lineage core and shell genes in uncultured planktonic thaumarchaeota and euryarchaeota.</title>
        <authorList>
            <person name="Deschamps P."/>
            <person name="Zivanovic Y."/>
            <person name="Moreira D."/>
            <person name="Rodriguez-Valera F."/>
            <person name="Lopez-Garcia P."/>
        </authorList>
    </citation>
    <scope>NUCLEOTIDE SEQUENCE</scope>
</reference>
<organism evidence="1">
    <name type="scientific">uncultured marine thaumarchaeote KM3_46_G10</name>
    <dbReference type="NCBI Taxonomy" id="1456161"/>
    <lineage>
        <taxon>Archaea</taxon>
        <taxon>Nitrososphaerota</taxon>
        <taxon>environmental samples</taxon>
    </lineage>
</organism>
<dbReference type="AlphaFoldDB" id="A0A075H387"/>
<accession>A0A075H387</accession>
<evidence type="ECO:0000313" key="1">
    <source>
        <dbReference type="EMBL" id="AIF10569.1"/>
    </source>
</evidence>
<proteinExistence type="predicted"/>